<evidence type="ECO:0000313" key="3">
    <source>
        <dbReference type="Proteomes" id="UP001595859"/>
    </source>
</evidence>
<organism evidence="2 3">
    <name type="scientific">Actinophytocola glycyrrhizae</name>
    <dbReference type="NCBI Taxonomy" id="2044873"/>
    <lineage>
        <taxon>Bacteria</taxon>
        <taxon>Bacillati</taxon>
        <taxon>Actinomycetota</taxon>
        <taxon>Actinomycetes</taxon>
        <taxon>Pseudonocardiales</taxon>
        <taxon>Pseudonocardiaceae</taxon>
    </lineage>
</organism>
<dbReference type="InterPro" id="IPR007278">
    <property type="entry name" value="DUF397"/>
</dbReference>
<dbReference type="EMBL" id="JBHSIS010000007">
    <property type="protein sequence ID" value="MFC4855479.1"/>
    <property type="molecule type" value="Genomic_DNA"/>
</dbReference>
<accession>A0ABV9S3F8</accession>
<gene>
    <name evidence="2" type="ORF">ACFPCV_18360</name>
</gene>
<dbReference type="Proteomes" id="UP001595859">
    <property type="component" value="Unassembled WGS sequence"/>
</dbReference>
<protein>
    <submittedName>
        <fullName evidence="2">DUF397 domain-containing protein</fullName>
    </submittedName>
</protein>
<evidence type="ECO:0000259" key="1">
    <source>
        <dbReference type="Pfam" id="PF04149"/>
    </source>
</evidence>
<sequence length="52" mass="5681">MTWRKSSRSGSGGDCVEVRGDLQALRDSKSPTTVMPVGRVAMTRLVSTLRSR</sequence>
<keyword evidence="3" id="KW-1185">Reference proteome</keyword>
<proteinExistence type="predicted"/>
<name>A0ABV9S3F8_9PSEU</name>
<feature type="domain" description="DUF397" evidence="1">
    <location>
        <begin position="2"/>
        <end position="50"/>
    </location>
</feature>
<dbReference type="RefSeq" id="WP_378057425.1">
    <property type="nucleotide sequence ID" value="NZ_JBHSIS010000007.1"/>
</dbReference>
<dbReference type="Pfam" id="PF04149">
    <property type="entry name" value="DUF397"/>
    <property type="match status" value="1"/>
</dbReference>
<comment type="caution">
    <text evidence="2">The sequence shown here is derived from an EMBL/GenBank/DDBJ whole genome shotgun (WGS) entry which is preliminary data.</text>
</comment>
<reference evidence="3" key="1">
    <citation type="journal article" date="2019" name="Int. J. Syst. Evol. Microbiol.">
        <title>The Global Catalogue of Microorganisms (GCM) 10K type strain sequencing project: providing services to taxonomists for standard genome sequencing and annotation.</title>
        <authorList>
            <consortium name="The Broad Institute Genomics Platform"/>
            <consortium name="The Broad Institute Genome Sequencing Center for Infectious Disease"/>
            <person name="Wu L."/>
            <person name="Ma J."/>
        </authorList>
    </citation>
    <scope>NUCLEOTIDE SEQUENCE [LARGE SCALE GENOMIC DNA]</scope>
    <source>
        <strain evidence="3">ZS-22-S1</strain>
    </source>
</reference>
<evidence type="ECO:0000313" key="2">
    <source>
        <dbReference type="EMBL" id="MFC4855479.1"/>
    </source>
</evidence>